<keyword evidence="1" id="KW-1133">Transmembrane helix</keyword>
<sequence length="235" mass="25414">MVKWANITILPIPNPVIVNQTFHVFWVMSDQIDNPPPEFVLMARVGSEDVIENSVTVKISPYQTTGVVDTSFSQNGVYILAAAMDRQDGERTTFLTEAITAVGSIDGATTVSQMLPPAVTTTTTSTLTITKNSATTPDAPSSQRSSTYTVIETNLGTSGESITIHSKVEGPSATDGVDKFIADTPDFHSKYKAAIIIGGMFGGVVFLTSVHIVFICRRRAKQKSNENRPTYVQIH</sequence>
<proteinExistence type="predicted"/>
<feature type="transmembrane region" description="Helical" evidence="1">
    <location>
        <begin position="193"/>
        <end position="216"/>
    </location>
</feature>
<comment type="caution">
    <text evidence="2">The sequence shown here is derived from an EMBL/GenBank/DDBJ whole genome shotgun (WGS) entry which is preliminary data.</text>
</comment>
<evidence type="ECO:0000313" key="2">
    <source>
        <dbReference type="EMBL" id="KAK7039081.1"/>
    </source>
</evidence>
<dbReference type="AlphaFoldDB" id="A0AAW0CJN6"/>
<keyword evidence="1" id="KW-0472">Membrane</keyword>
<keyword evidence="3" id="KW-1185">Reference proteome</keyword>
<protein>
    <submittedName>
        <fullName evidence="2">Uncharacterized protein</fullName>
    </submittedName>
</protein>
<reference evidence="2 3" key="1">
    <citation type="submission" date="2024-01" db="EMBL/GenBank/DDBJ databases">
        <title>A draft genome for a cacao thread blight-causing isolate of Paramarasmius palmivorus.</title>
        <authorList>
            <person name="Baruah I.K."/>
            <person name="Bukari Y."/>
            <person name="Amoako-Attah I."/>
            <person name="Meinhardt L.W."/>
            <person name="Bailey B.A."/>
            <person name="Cohen S.P."/>
        </authorList>
    </citation>
    <scope>NUCLEOTIDE SEQUENCE [LARGE SCALE GENOMIC DNA]</scope>
    <source>
        <strain evidence="2 3">GH-12</strain>
    </source>
</reference>
<evidence type="ECO:0000313" key="3">
    <source>
        <dbReference type="Proteomes" id="UP001383192"/>
    </source>
</evidence>
<dbReference type="EMBL" id="JAYKXP010000040">
    <property type="protein sequence ID" value="KAK7039081.1"/>
    <property type="molecule type" value="Genomic_DNA"/>
</dbReference>
<dbReference type="Proteomes" id="UP001383192">
    <property type="component" value="Unassembled WGS sequence"/>
</dbReference>
<accession>A0AAW0CJN6</accession>
<gene>
    <name evidence="2" type="ORF">VNI00_010245</name>
</gene>
<name>A0AAW0CJN6_9AGAR</name>
<organism evidence="2 3">
    <name type="scientific">Paramarasmius palmivorus</name>
    <dbReference type="NCBI Taxonomy" id="297713"/>
    <lineage>
        <taxon>Eukaryota</taxon>
        <taxon>Fungi</taxon>
        <taxon>Dikarya</taxon>
        <taxon>Basidiomycota</taxon>
        <taxon>Agaricomycotina</taxon>
        <taxon>Agaricomycetes</taxon>
        <taxon>Agaricomycetidae</taxon>
        <taxon>Agaricales</taxon>
        <taxon>Marasmiineae</taxon>
        <taxon>Marasmiaceae</taxon>
        <taxon>Paramarasmius</taxon>
    </lineage>
</organism>
<evidence type="ECO:0000256" key="1">
    <source>
        <dbReference type="SAM" id="Phobius"/>
    </source>
</evidence>
<keyword evidence="1" id="KW-0812">Transmembrane</keyword>